<evidence type="ECO:0000313" key="2">
    <source>
        <dbReference type="Proteomes" id="UP000241639"/>
    </source>
</evidence>
<evidence type="ECO:0000313" key="1">
    <source>
        <dbReference type="EMBL" id="PTM58259.1"/>
    </source>
</evidence>
<protein>
    <submittedName>
        <fullName evidence="1">Uncharacterized protein</fullName>
    </submittedName>
</protein>
<proteinExistence type="predicted"/>
<dbReference type="Proteomes" id="UP000241639">
    <property type="component" value="Unassembled WGS sequence"/>
</dbReference>
<dbReference type="EMBL" id="PZZP01000001">
    <property type="protein sequence ID" value="PTM58259.1"/>
    <property type="molecule type" value="Genomic_DNA"/>
</dbReference>
<dbReference type="AlphaFoldDB" id="A0A2T4Z8N8"/>
<accession>A0A2T4Z8N8</accession>
<keyword evidence="2" id="KW-1185">Reference proteome</keyword>
<comment type="caution">
    <text evidence="1">The sequence shown here is derived from an EMBL/GenBank/DDBJ whole genome shotgun (WGS) entry which is preliminary data.</text>
</comment>
<sequence length="67" mass="7897">MPLLTKNLWLLSDRNLDCFLFRHVDFAKLEIYRAMSTPHSPARWTVAPWSSLNFSQGLFFTLITDHE</sequence>
<organism evidence="1 2">
    <name type="scientific">Desmospora activa DSM 45169</name>
    <dbReference type="NCBI Taxonomy" id="1121389"/>
    <lineage>
        <taxon>Bacteria</taxon>
        <taxon>Bacillati</taxon>
        <taxon>Bacillota</taxon>
        <taxon>Bacilli</taxon>
        <taxon>Bacillales</taxon>
        <taxon>Thermoactinomycetaceae</taxon>
        <taxon>Desmospora</taxon>
    </lineage>
</organism>
<name>A0A2T4Z8N8_9BACL</name>
<gene>
    <name evidence="1" type="ORF">C8J48_0839</name>
</gene>
<reference evidence="1 2" key="1">
    <citation type="submission" date="2018-04" db="EMBL/GenBank/DDBJ databases">
        <title>Genomic Encyclopedia of Archaeal and Bacterial Type Strains, Phase II (KMG-II): from individual species to whole genera.</title>
        <authorList>
            <person name="Goeker M."/>
        </authorList>
    </citation>
    <scope>NUCLEOTIDE SEQUENCE [LARGE SCALE GENOMIC DNA]</scope>
    <source>
        <strain evidence="1 2">DSM 45169</strain>
    </source>
</reference>